<dbReference type="PANTHER" id="PTHR20987:SF0">
    <property type="entry name" value="CHITIN-BINDING TYPE-2 DOMAIN-CONTAINING PROTEIN-RELATED"/>
    <property type="match status" value="1"/>
</dbReference>
<dbReference type="OMA" id="RQSHEHN"/>
<accession>A0A3B0K4R7</accession>
<dbReference type="SUPFAM" id="SSF57625">
    <property type="entry name" value="Invertebrate chitin-binding proteins"/>
    <property type="match status" value="1"/>
</dbReference>
<dbReference type="OrthoDB" id="7937384at2759"/>
<evidence type="ECO:0008006" key="4">
    <source>
        <dbReference type="Google" id="ProtNLM"/>
    </source>
</evidence>
<dbReference type="GO" id="GO:0008061">
    <property type="term" value="F:chitin binding"/>
    <property type="evidence" value="ECO:0007669"/>
    <property type="project" value="InterPro"/>
</dbReference>
<proteinExistence type="predicted"/>
<dbReference type="Gene3D" id="2.170.140.10">
    <property type="entry name" value="Chitin binding domain"/>
    <property type="match status" value="1"/>
</dbReference>
<keyword evidence="3" id="KW-1185">Reference proteome</keyword>
<dbReference type="PANTHER" id="PTHR20987">
    <property type="entry name" value="CHITIN-BINDING TYPE-2 DOMAIN-CONTAINING PROTEIN-RELATED"/>
    <property type="match status" value="1"/>
</dbReference>
<dbReference type="EMBL" id="OUUW01000005">
    <property type="protein sequence ID" value="SPP80616.1"/>
    <property type="molecule type" value="Genomic_DNA"/>
</dbReference>
<dbReference type="Proteomes" id="UP000268350">
    <property type="component" value="Unassembled WGS sequence"/>
</dbReference>
<gene>
    <name evidence="2" type="ORF">DGUA_6G005518</name>
</gene>
<dbReference type="InterPro" id="IPR036508">
    <property type="entry name" value="Chitin-bd_dom_sf"/>
</dbReference>
<protein>
    <recommendedName>
        <fullName evidence="4">Chitin-binding type-2 domain-containing protein</fullName>
    </recommendedName>
</protein>
<evidence type="ECO:0000313" key="3">
    <source>
        <dbReference type="Proteomes" id="UP000268350"/>
    </source>
</evidence>
<feature type="region of interest" description="Disordered" evidence="1">
    <location>
        <begin position="82"/>
        <end position="102"/>
    </location>
</feature>
<evidence type="ECO:0000313" key="2">
    <source>
        <dbReference type="EMBL" id="SPP80616.1"/>
    </source>
</evidence>
<feature type="region of interest" description="Disordered" evidence="1">
    <location>
        <begin position="1"/>
        <end position="23"/>
    </location>
</feature>
<sequence>MPTATAAAHLPIQKRKYHEHSGEPGCQGLEEMNRMFRNFWDPTAYWVCDRQGTRARLQHCPKSQLYSEELGRCVHYANWSWSDFKEPPSRPKATSTQSVSTQ</sequence>
<feature type="compositionally biased region" description="Polar residues" evidence="1">
    <location>
        <begin position="92"/>
        <end position="102"/>
    </location>
</feature>
<name>A0A3B0K4R7_DROGU</name>
<reference evidence="3" key="1">
    <citation type="submission" date="2018-01" db="EMBL/GenBank/DDBJ databases">
        <authorList>
            <person name="Alioto T."/>
            <person name="Alioto T."/>
        </authorList>
    </citation>
    <scope>NUCLEOTIDE SEQUENCE [LARGE SCALE GENOMIC DNA]</scope>
</reference>
<dbReference type="STRING" id="7266.A0A3B0K4R7"/>
<dbReference type="AlphaFoldDB" id="A0A3B0K4R7"/>
<evidence type="ECO:0000256" key="1">
    <source>
        <dbReference type="SAM" id="MobiDB-lite"/>
    </source>
</evidence>
<organism evidence="2 3">
    <name type="scientific">Drosophila guanche</name>
    <name type="common">Fruit fly</name>
    <dbReference type="NCBI Taxonomy" id="7266"/>
    <lineage>
        <taxon>Eukaryota</taxon>
        <taxon>Metazoa</taxon>
        <taxon>Ecdysozoa</taxon>
        <taxon>Arthropoda</taxon>
        <taxon>Hexapoda</taxon>
        <taxon>Insecta</taxon>
        <taxon>Pterygota</taxon>
        <taxon>Neoptera</taxon>
        <taxon>Endopterygota</taxon>
        <taxon>Diptera</taxon>
        <taxon>Brachycera</taxon>
        <taxon>Muscomorpha</taxon>
        <taxon>Ephydroidea</taxon>
        <taxon>Drosophilidae</taxon>
        <taxon>Drosophila</taxon>
        <taxon>Sophophora</taxon>
    </lineage>
</organism>